<evidence type="ECO:0000313" key="12">
    <source>
        <dbReference type="WBParaSite" id="BXY_1406100.1"/>
    </source>
</evidence>
<feature type="domain" description="SH3" evidence="5">
    <location>
        <begin position="237"/>
        <end position="297"/>
    </location>
</feature>
<dbReference type="Pfam" id="PF00621">
    <property type="entry name" value="RhoGEF"/>
    <property type="match status" value="1"/>
</dbReference>
<dbReference type="SUPFAM" id="SSF50044">
    <property type="entry name" value="SH3-domain"/>
    <property type="match status" value="1"/>
</dbReference>
<dbReference type="SUPFAM" id="SSF50729">
    <property type="entry name" value="PH domain-like"/>
    <property type="match status" value="1"/>
</dbReference>
<name>A0A1I7SLX8_BURXY</name>
<evidence type="ECO:0000259" key="7">
    <source>
        <dbReference type="PROSITE" id="PS50010"/>
    </source>
</evidence>
<evidence type="ECO:0000313" key="8">
    <source>
        <dbReference type="EMBL" id="CAD5234240.1"/>
    </source>
</evidence>
<dbReference type="InterPro" id="IPR053086">
    <property type="entry name" value="RhoGEF_domain"/>
</dbReference>
<keyword evidence="11" id="KW-1185">Reference proteome</keyword>
<dbReference type="InterPro" id="IPR055251">
    <property type="entry name" value="SOS1_NGEF_PH"/>
</dbReference>
<dbReference type="Proteomes" id="UP000582659">
    <property type="component" value="Unassembled WGS sequence"/>
</dbReference>
<evidence type="ECO:0000259" key="5">
    <source>
        <dbReference type="PROSITE" id="PS50002"/>
    </source>
</evidence>
<organism evidence="10 12">
    <name type="scientific">Bursaphelenchus xylophilus</name>
    <name type="common">Pinewood nematode worm</name>
    <name type="synonym">Aphelenchoides xylophilus</name>
    <dbReference type="NCBI Taxonomy" id="6326"/>
    <lineage>
        <taxon>Eukaryota</taxon>
        <taxon>Metazoa</taxon>
        <taxon>Ecdysozoa</taxon>
        <taxon>Nematoda</taxon>
        <taxon>Chromadorea</taxon>
        <taxon>Rhabditida</taxon>
        <taxon>Tylenchina</taxon>
        <taxon>Tylenchomorpha</taxon>
        <taxon>Aphelenchoidea</taxon>
        <taxon>Aphelenchoididae</taxon>
        <taxon>Bursaphelenchus</taxon>
    </lineage>
</organism>
<dbReference type="Pfam" id="PF22697">
    <property type="entry name" value="SOS1_NGEF_PH"/>
    <property type="match status" value="1"/>
</dbReference>
<dbReference type="OrthoDB" id="660555at2759"/>
<keyword evidence="2" id="KW-0344">Guanine-nucleotide releasing factor</keyword>
<dbReference type="InterPro" id="IPR001452">
    <property type="entry name" value="SH3_domain"/>
</dbReference>
<dbReference type="eggNOG" id="KOG3519">
    <property type="taxonomic scope" value="Eukaryota"/>
</dbReference>
<dbReference type="CDD" id="cd00160">
    <property type="entry name" value="RhoGEF"/>
    <property type="match status" value="1"/>
</dbReference>
<reference evidence="9" key="2">
    <citation type="submission" date="2020-08" db="EMBL/GenBank/DDBJ databases">
        <authorList>
            <person name="Kikuchi T."/>
        </authorList>
    </citation>
    <scope>NUCLEOTIDE SEQUENCE</scope>
    <source>
        <strain evidence="8">Ka4C1</strain>
    </source>
</reference>
<dbReference type="SMART" id="SM00326">
    <property type="entry name" value="SH3"/>
    <property type="match status" value="1"/>
</dbReference>
<dbReference type="Gene3D" id="2.30.30.40">
    <property type="entry name" value="SH3 Domains"/>
    <property type="match status" value="1"/>
</dbReference>
<dbReference type="Proteomes" id="UP000659654">
    <property type="component" value="Unassembled WGS sequence"/>
</dbReference>
<keyword evidence="1 3" id="KW-0728">SH3 domain</keyword>
<dbReference type="PANTHER" id="PTHR45834">
    <property type="entry name" value="RHO GUANINE NUCLEOTIDE EXCHANGE FACTOR 9-RELATED"/>
    <property type="match status" value="1"/>
</dbReference>
<dbReference type="PANTHER" id="PTHR45834:SF3">
    <property type="entry name" value="RHO GUANINE NUCLEOTIDE EXCHANGE FACTOR 3, ISOFORM L"/>
    <property type="match status" value="1"/>
</dbReference>
<dbReference type="WBParaSite" id="BXY_1406100.1">
    <property type="protein sequence ID" value="BXY_1406100.1"/>
    <property type="gene ID" value="BXY_1406100"/>
</dbReference>
<dbReference type="InterPro" id="IPR036028">
    <property type="entry name" value="SH3-like_dom_sf"/>
</dbReference>
<dbReference type="Proteomes" id="UP000095284">
    <property type="component" value="Unplaced"/>
</dbReference>
<accession>A0A1I7SLX8</accession>
<evidence type="ECO:0000256" key="4">
    <source>
        <dbReference type="SAM" id="MobiDB-lite"/>
    </source>
</evidence>
<dbReference type="GO" id="GO:0005085">
    <property type="term" value="F:guanyl-nucleotide exchange factor activity"/>
    <property type="evidence" value="ECO:0007669"/>
    <property type="project" value="UniProtKB-KW"/>
</dbReference>
<dbReference type="InterPro" id="IPR000219">
    <property type="entry name" value="DH_dom"/>
</dbReference>
<evidence type="ECO:0000256" key="1">
    <source>
        <dbReference type="ARBA" id="ARBA00022443"/>
    </source>
</evidence>
<feature type="compositionally biased region" description="Low complexity" evidence="4">
    <location>
        <begin position="215"/>
        <end position="230"/>
    </location>
</feature>
<dbReference type="InterPro" id="IPR001849">
    <property type="entry name" value="PH_domain"/>
</dbReference>
<dbReference type="PROSITE" id="PS50010">
    <property type="entry name" value="DH_2"/>
    <property type="match status" value="1"/>
</dbReference>
<dbReference type="EMBL" id="CAJFDI010000006">
    <property type="protein sequence ID" value="CAD5234240.1"/>
    <property type="molecule type" value="Genomic_DNA"/>
</dbReference>
<dbReference type="Pfam" id="PF14604">
    <property type="entry name" value="SH3_9"/>
    <property type="match status" value="1"/>
</dbReference>
<dbReference type="GO" id="GO:0005829">
    <property type="term" value="C:cytosol"/>
    <property type="evidence" value="ECO:0007669"/>
    <property type="project" value="TreeGrafter"/>
</dbReference>
<dbReference type="SUPFAM" id="SSF48065">
    <property type="entry name" value="DBL homology domain (DH-domain)"/>
    <property type="match status" value="1"/>
</dbReference>
<sequence>MYPGRAWLAPRPASLNGESFDQLMRTYGLPCTVQSTDFSAELPLFDELECSSSRAFDPVLIAASSRTFPSLLAAPCTSATEIDAECNAMRRRSSLVEAFNNGSLYGCCDSDDIEAEERLNMLKRRAGITPVQRPVKYPNSQSNNSSTQYPPRSLIRSYAHQVRERRARSQPLHQIPARISNAEDSEDDKPHLSRADRFSIDSEAGRSSHDSGIRSSTHSNSSATTSSSISSVHEENSGLLLAEALWDHVAMLTEELPFQLGDVVTVLDSTSNSRMWYGSCNGKVGWFPSNYVRVRKCQMDRFSDISNVDSIDEYPKKMRILRRRVVEELMDTERDYVKLLDNLVHGFVEQCRRRKEMFNEERIRKIFSNIEQISLLHHKLLRDLEIAFNQKAPESSCVANAFLRNSHNFATYTEYCNNRPISCNELELLEQQPQYHHFFEACRLLRGMAKLSLEGFLLTPVQRICRYPLQLYELLKATPATHPDRYPLEQAHRTMKAMASHVNDAKRRIDAIQKIVLWQKNVHGFRGPDLIDNNHRILISGELQCKAIVNNMVQWSKAVHVYMFDQSIVLCKKDVLKKNSLVFKERMSLQCTNVVDIPDGKDVLTSSTLRNSFKLSGPKRDYIFSCVDPATKSLWLDTFRQRPRPQPPTNLEKRLALVTLAMSI</sequence>
<reference evidence="12" key="1">
    <citation type="submission" date="2016-11" db="UniProtKB">
        <authorList>
            <consortium name="WormBaseParasite"/>
        </authorList>
    </citation>
    <scope>IDENTIFICATION</scope>
</reference>
<gene>
    <name evidence="8" type="ORF">BXYJ_LOCUS14331</name>
</gene>
<proteinExistence type="predicted"/>
<dbReference type="InterPro" id="IPR011993">
    <property type="entry name" value="PH-like_dom_sf"/>
</dbReference>
<dbReference type="Gene3D" id="2.30.29.30">
    <property type="entry name" value="Pleckstrin-homology domain (PH domain)/Phosphotyrosine-binding domain (PTB)"/>
    <property type="match status" value="1"/>
</dbReference>
<dbReference type="AlphaFoldDB" id="A0A1I7SLX8"/>
<evidence type="ECO:0000313" key="11">
    <source>
        <dbReference type="Proteomes" id="UP000659654"/>
    </source>
</evidence>
<dbReference type="SMART" id="SM00325">
    <property type="entry name" value="RhoGEF"/>
    <property type="match status" value="1"/>
</dbReference>
<dbReference type="Gene3D" id="1.20.900.10">
    <property type="entry name" value="Dbl homology (DH) domain"/>
    <property type="match status" value="1"/>
</dbReference>
<evidence type="ECO:0000313" key="9">
    <source>
        <dbReference type="EMBL" id="CAG9129913.1"/>
    </source>
</evidence>
<feature type="domain" description="DH" evidence="7">
    <location>
        <begin position="321"/>
        <end position="505"/>
    </location>
</feature>
<protein>
    <submittedName>
        <fullName evidence="8">(pine wood nematode) hypothetical protein</fullName>
    </submittedName>
</protein>
<dbReference type="PROSITE" id="PS00741">
    <property type="entry name" value="DH_1"/>
    <property type="match status" value="1"/>
</dbReference>
<dbReference type="InterPro" id="IPR035899">
    <property type="entry name" value="DBL_dom_sf"/>
</dbReference>
<evidence type="ECO:0000256" key="3">
    <source>
        <dbReference type="PROSITE-ProRule" id="PRU00192"/>
    </source>
</evidence>
<feature type="domain" description="PH" evidence="6">
    <location>
        <begin position="536"/>
        <end position="644"/>
    </location>
</feature>
<dbReference type="SMART" id="SM00233">
    <property type="entry name" value="PH"/>
    <property type="match status" value="1"/>
</dbReference>
<feature type="region of interest" description="Disordered" evidence="4">
    <location>
        <begin position="130"/>
        <end position="230"/>
    </location>
</feature>
<dbReference type="GO" id="GO:0035556">
    <property type="term" value="P:intracellular signal transduction"/>
    <property type="evidence" value="ECO:0007669"/>
    <property type="project" value="InterPro"/>
</dbReference>
<dbReference type="PROSITE" id="PS50003">
    <property type="entry name" value="PH_DOMAIN"/>
    <property type="match status" value="1"/>
</dbReference>
<feature type="compositionally biased region" description="Polar residues" evidence="4">
    <location>
        <begin position="138"/>
        <end position="150"/>
    </location>
</feature>
<evidence type="ECO:0000256" key="2">
    <source>
        <dbReference type="ARBA" id="ARBA00022658"/>
    </source>
</evidence>
<dbReference type="InterPro" id="IPR001331">
    <property type="entry name" value="GDS_CDC24_CS"/>
</dbReference>
<feature type="compositionally biased region" description="Basic and acidic residues" evidence="4">
    <location>
        <begin position="188"/>
        <end position="212"/>
    </location>
</feature>
<evidence type="ECO:0000313" key="10">
    <source>
        <dbReference type="Proteomes" id="UP000095284"/>
    </source>
</evidence>
<dbReference type="PROSITE" id="PS50002">
    <property type="entry name" value="SH3"/>
    <property type="match status" value="1"/>
</dbReference>
<dbReference type="SMR" id="A0A1I7SLX8"/>
<evidence type="ECO:0000259" key="6">
    <source>
        <dbReference type="PROSITE" id="PS50003"/>
    </source>
</evidence>
<dbReference type="EMBL" id="CAJFCV020000006">
    <property type="protein sequence ID" value="CAG9129913.1"/>
    <property type="molecule type" value="Genomic_DNA"/>
</dbReference>